<feature type="transmembrane region" description="Helical" evidence="7">
    <location>
        <begin position="12"/>
        <end position="30"/>
    </location>
</feature>
<dbReference type="InterPro" id="IPR051907">
    <property type="entry name" value="DoxX-like_oxidoreductase"/>
</dbReference>
<sequence length="135" mass="15046">MDKTAEKLTPFVLLFTRLVVGYLFLIHGTVKLFEFPFPNKGGAVSAMSILGVGGILEVVGGILIALGLFTRFTGFILAGLMAVAYFFFHASLENWLHPIVNRGELASIYCMVFLIYMVIGPGKWSLDEWLKNRNR</sequence>
<keyword evidence="5 7" id="KW-1133">Transmembrane helix</keyword>
<keyword evidence="4 7" id="KW-0812">Transmembrane</keyword>
<gene>
    <name evidence="8" type="ORF">HKX39_03675</name>
</gene>
<comment type="caution">
    <text evidence="8">The sequence shown here is derived from an EMBL/GenBank/DDBJ whole genome shotgun (WGS) entry which is preliminary data.</text>
</comment>
<evidence type="ECO:0000256" key="4">
    <source>
        <dbReference type="ARBA" id="ARBA00022692"/>
    </source>
</evidence>
<evidence type="ECO:0000256" key="1">
    <source>
        <dbReference type="ARBA" id="ARBA00004651"/>
    </source>
</evidence>
<dbReference type="PANTHER" id="PTHR33452">
    <property type="entry name" value="OXIDOREDUCTASE CATD-RELATED"/>
    <property type="match status" value="1"/>
</dbReference>
<comment type="similarity">
    <text evidence="2">Belongs to the DoxX family.</text>
</comment>
<evidence type="ECO:0000256" key="5">
    <source>
        <dbReference type="ARBA" id="ARBA00022989"/>
    </source>
</evidence>
<dbReference type="EMBL" id="JABGBN010000002">
    <property type="protein sequence ID" value="NOL51273.1"/>
    <property type="molecule type" value="Genomic_DNA"/>
</dbReference>
<name>A0A849P5H2_9BURK</name>
<proteinExistence type="inferred from homology"/>
<organism evidence="8 9">
    <name type="scientific">Pelistega suis</name>
    <dbReference type="NCBI Taxonomy" id="1631957"/>
    <lineage>
        <taxon>Bacteria</taxon>
        <taxon>Pseudomonadati</taxon>
        <taxon>Pseudomonadota</taxon>
        <taxon>Betaproteobacteria</taxon>
        <taxon>Burkholderiales</taxon>
        <taxon>Alcaligenaceae</taxon>
        <taxon>Pelistega</taxon>
    </lineage>
</organism>
<dbReference type="Pfam" id="PF07681">
    <property type="entry name" value="DoxX"/>
    <property type="match status" value="1"/>
</dbReference>
<evidence type="ECO:0000256" key="2">
    <source>
        <dbReference type="ARBA" id="ARBA00006679"/>
    </source>
</evidence>
<accession>A0A849P5H2</accession>
<dbReference type="Proteomes" id="UP000537862">
    <property type="component" value="Unassembled WGS sequence"/>
</dbReference>
<feature type="transmembrane region" description="Helical" evidence="7">
    <location>
        <begin position="106"/>
        <end position="126"/>
    </location>
</feature>
<keyword evidence="3" id="KW-1003">Cell membrane</keyword>
<protein>
    <submittedName>
        <fullName evidence="8">DoxX family protein</fullName>
    </submittedName>
</protein>
<evidence type="ECO:0000313" key="9">
    <source>
        <dbReference type="Proteomes" id="UP000537862"/>
    </source>
</evidence>
<comment type="subcellular location">
    <subcellularLocation>
        <location evidence="1">Cell membrane</location>
        <topology evidence="1">Multi-pass membrane protein</topology>
    </subcellularLocation>
</comment>
<dbReference type="AlphaFoldDB" id="A0A849P5H2"/>
<dbReference type="InterPro" id="IPR032808">
    <property type="entry name" value="DoxX"/>
</dbReference>
<keyword evidence="9" id="KW-1185">Reference proteome</keyword>
<evidence type="ECO:0000256" key="6">
    <source>
        <dbReference type="ARBA" id="ARBA00023136"/>
    </source>
</evidence>
<keyword evidence="6 7" id="KW-0472">Membrane</keyword>
<evidence type="ECO:0000313" key="8">
    <source>
        <dbReference type="EMBL" id="NOL51273.1"/>
    </source>
</evidence>
<evidence type="ECO:0000256" key="7">
    <source>
        <dbReference type="SAM" id="Phobius"/>
    </source>
</evidence>
<reference evidence="8 9" key="1">
    <citation type="submission" date="2020-05" db="EMBL/GenBank/DDBJ databases">
        <authorList>
            <person name="Niu N."/>
        </authorList>
    </citation>
    <scope>NUCLEOTIDE SEQUENCE [LARGE SCALE GENOMIC DNA]</scope>
    <source>
        <strain evidence="8 9">3340-03</strain>
    </source>
</reference>
<feature type="transmembrane region" description="Helical" evidence="7">
    <location>
        <begin position="42"/>
        <end position="65"/>
    </location>
</feature>
<feature type="transmembrane region" description="Helical" evidence="7">
    <location>
        <begin position="72"/>
        <end position="91"/>
    </location>
</feature>
<evidence type="ECO:0000256" key="3">
    <source>
        <dbReference type="ARBA" id="ARBA00022475"/>
    </source>
</evidence>
<dbReference type="GO" id="GO:0005886">
    <property type="term" value="C:plasma membrane"/>
    <property type="evidence" value="ECO:0007669"/>
    <property type="project" value="UniProtKB-SubCell"/>
</dbReference>
<dbReference type="PANTHER" id="PTHR33452:SF4">
    <property type="entry name" value="BLL4328 PROTEIN"/>
    <property type="match status" value="1"/>
</dbReference>